<evidence type="ECO:0000313" key="3">
    <source>
        <dbReference type="Proteomes" id="UP000322667"/>
    </source>
</evidence>
<dbReference type="AlphaFoldDB" id="A0A5D2JKM2"/>
<feature type="transmembrane region" description="Helical" evidence="1">
    <location>
        <begin position="55"/>
        <end position="73"/>
    </location>
</feature>
<dbReference type="Proteomes" id="UP000322667">
    <property type="component" value="Chromosome D09"/>
</dbReference>
<proteinExistence type="predicted"/>
<accession>A0A5D2JKM2</accession>
<reference evidence="2 3" key="1">
    <citation type="submission" date="2019-07" db="EMBL/GenBank/DDBJ databases">
        <title>WGS assembly of Gossypium tomentosum.</title>
        <authorList>
            <person name="Chen Z.J."/>
            <person name="Sreedasyam A."/>
            <person name="Ando A."/>
            <person name="Song Q."/>
            <person name="De L."/>
            <person name="Hulse-Kemp A."/>
            <person name="Ding M."/>
            <person name="Ye W."/>
            <person name="Kirkbride R."/>
            <person name="Jenkins J."/>
            <person name="Plott C."/>
            <person name="Lovell J."/>
            <person name="Lin Y.-M."/>
            <person name="Vaughn R."/>
            <person name="Liu B."/>
            <person name="Li W."/>
            <person name="Simpson S."/>
            <person name="Scheffler B."/>
            <person name="Saski C."/>
            <person name="Grover C."/>
            <person name="Hu G."/>
            <person name="Conover J."/>
            <person name="Carlson J."/>
            <person name="Shu S."/>
            <person name="Boston L."/>
            <person name="Williams M."/>
            <person name="Peterson D."/>
            <person name="Mcgee K."/>
            <person name="Jones D."/>
            <person name="Wendel J."/>
            <person name="Stelly D."/>
            <person name="Grimwood J."/>
            <person name="Schmutz J."/>
        </authorList>
    </citation>
    <scope>NUCLEOTIDE SEQUENCE [LARGE SCALE GENOMIC DNA]</scope>
    <source>
        <strain evidence="2">7179.01</strain>
    </source>
</reference>
<sequence length="77" mass="9453">MVKRVTQVLKVDHIVCLELLISYINSLSLEFEFVKFNHILISKNQLVHYIFLKRFYSRFFVFFFSFISFYVYIDQKV</sequence>
<evidence type="ECO:0000256" key="1">
    <source>
        <dbReference type="SAM" id="Phobius"/>
    </source>
</evidence>
<keyword evidence="1" id="KW-0812">Transmembrane</keyword>
<protein>
    <submittedName>
        <fullName evidence="2">Uncharacterized protein</fullName>
    </submittedName>
</protein>
<keyword evidence="1" id="KW-0472">Membrane</keyword>
<organism evidence="2 3">
    <name type="scientific">Gossypium tomentosum</name>
    <name type="common">Hawaiian cotton</name>
    <name type="synonym">Gossypium sandvicense</name>
    <dbReference type="NCBI Taxonomy" id="34277"/>
    <lineage>
        <taxon>Eukaryota</taxon>
        <taxon>Viridiplantae</taxon>
        <taxon>Streptophyta</taxon>
        <taxon>Embryophyta</taxon>
        <taxon>Tracheophyta</taxon>
        <taxon>Spermatophyta</taxon>
        <taxon>Magnoliopsida</taxon>
        <taxon>eudicotyledons</taxon>
        <taxon>Gunneridae</taxon>
        <taxon>Pentapetalae</taxon>
        <taxon>rosids</taxon>
        <taxon>malvids</taxon>
        <taxon>Malvales</taxon>
        <taxon>Malvaceae</taxon>
        <taxon>Malvoideae</taxon>
        <taxon>Gossypium</taxon>
    </lineage>
</organism>
<name>A0A5D2JKM2_GOSTO</name>
<evidence type="ECO:0000313" key="2">
    <source>
        <dbReference type="EMBL" id="TYH54899.1"/>
    </source>
</evidence>
<gene>
    <name evidence="2" type="ORF">ES332_D09G201500v1</name>
</gene>
<dbReference type="EMBL" id="CM017631">
    <property type="protein sequence ID" value="TYH54899.1"/>
    <property type="molecule type" value="Genomic_DNA"/>
</dbReference>
<keyword evidence="3" id="KW-1185">Reference proteome</keyword>
<keyword evidence="1" id="KW-1133">Transmembrane helix</keyword>